<dbReference type="EMBL" id="ML736161">
    <property type="protein sequence ID" value="KAE8382610.1"/>
    <property type="molecule type" value="Genomic_DNA"/>
</dbReference>
<sequence length="68" mass="7400">MILGHDCFVTTLEAFSFVLSVNGSVCSMGLLIYVLPFKFSASLWLCHGLGRDVASPCWHDLMSSDGIC</sequence>
<feature type="transmembrane region" description="Helical" evidence="1">
    <location>
        <begin position="14"/>
        <end position="35"/>
    </location>
</feature>
<keyword evidence="1" id="KW-0812">Transmembrane</keyword>
<organism evidence="2 3">
    <name type="scientific">Aspergillus bertholletiae</name>
    <dbReference type="NCBI Taxonomy" id="1226010"/>
    <lineage>
        <taxon>Eukaryota</taxon>
        <taxon>Fungi</taxon>
        <taxon>Dikarya</taxon>
        <taxon>Ascomycota</taxon>
        <taxon>Pezizomycotina</taxon>
        <taxon>Eurotiomycetes</taxon>
        <taxon>Eurotiomycetidae</taxon>
        <taxon>Eurotiales</taxon>
        <taxon>Aspergillaceae</taxon>
        <taxon>Aspergillus</taxon>
        <taxon>Aspergillus subgen. Circumdati</taxon>
    </lineage>
</organism>
<gene>
    <name evidence="2" type="ORF">BDV26DRAFT_253320</name>
</gene>
<accession>A0A5N7BLH2</accession>
<reference evidence="2 3" key="1">
    <citation type="submission" date="2019-04" db="EMBL/GenBank/DDBJ databases">
        <title>Friends and foes A comparative genomics studyof 23 Aspergillus species from section Flavi.</title>
        <authorList>
            <consortium name="DOE Joint Genome Institute"/>
            <person name="Kjaerbolling I."/>
            <person name="Vesth T."/>
            <person name="Frisvad J.C."/>
            <person name="Nybo J.L."/>
            <person name="Theobald S."/>
            <person name="Kildgaard S."/>
            <person name="Isbrandt T."/>
            <person name="Kuo A."/>
            <person name="Sato A."/>
            <person name="Lyhne E.K."/>
            <person name="Kogle M.E."/>
            <person name="Wiebenga A."/>
            <person name="Kun R.S."/>
            <person name="Lubbers R.J."/>
            <person name="Makela M.R."/>
            <person name="Barry K."/>
            <person name="Chovatia M."/>
            <person name="Clum A."/>
            <person name="Daum C."/>
            <person name="Haridas S."/>
            <person name="He G."/>
            <person name="LaButti K."/>
            <person name="Lipzen A."/>
            <person name="Mondo S."/>
            <person name="Riley R."/>
            <person name="Salamov A."/>
            <person name="Simmons B.A."/>
            <person name="Magnuson J.K."/>
            <person name="Henrissat B."/>
            <person name="Mortensen U.H."/>
            <person name="Larsen T.O."/>
            <person name="Devries R.P."/>
            <person name="Grigoriev I.V."/>
            <person name="Machida M."/>
            <person name="Baker S.E."/>
            <person name="Andersen M.R."/>
        </authorList>
    </citation>
    <scope>NUCLEOTIDE SEQUENCE [LARGE SCALE GENOMIC DNA]</scope>
    <source>
        <strain evidence="2 3">IBT 29228</strain>
    </source>
</reference>
<keyword evidence="1" id="KW-1133">Transmembrane helix</keyword>
<protein>
    <submittedName>
        <fullName evidence="2">Uncharacterized protein</fullName>
    </submittedName>
</protein>
<keyword evidence="3" id="KW-1185">Reference proteome</keyword>
<dbReference type="Proteomes" id="UP000326198">
    <property type="component" value="Unassembled WGS sequence"/>
</dbReference>
<keyword evidence="1" id="KW-0472">Membrane</keyword>
<dbReference type="AlphaFoldDB" id="A0A5N7BLH2"/>
<evidence type="ECO:0000256" key="1">
    <source>
        <dbReference type="SAM" id="Phobius"/>
    </source>
</evidence>
<evidence type="ECO:0000313" key="2">
    <source>
        <dbReference type="EMBL" id="KAE8382610.1"/>
    </source>
</evidence>
<name>A0A5N7BLH2_9EURO</name>
<proteinExistence type="predicted"/>
<evidence type="ECO:0000313" key="3">
    <source>
        <dbReference type="Proteomes" id="UP000326198"/>
    </source>
</evidence>